<evidence type="ECO:0000256" key="3">
    <source>
        <dbReference type="ARBA" id="ARBA00022664"/>
    </source>
</evidence>
<comment type="similarity">
    <text evidence="2">Belongs to the DIM1 family.</text>
</comment>
<dbReference type="InterPro" id="IPR004123">
    <property type="entry name" value="Dim1"/>
</dbReference>
<evidence type="ECO:0000313" key="8">
    <source>
        <dbReference type="Proteomes" id="UP000285060"/>
    </source>
</evidence>
<keyword evidence="3" id="KW-0507">mRNA processing</keyword>
<keyword evidence="8" id="KW-1185">Reference proteome</keyword>
<evidence type="ECO:0000256" key="1">
    <source>
        <dbReference type="ARBA" id="ARBA00004123"/>
    </source>
</evidence>
<evidence type="ECO:0000256" key="2">
    <source>
        <dbReference type="ARBA" id="ARBA00008241"/>
    </source>
</evidence>
<dbReference type="CDD" id="cd02954">
    <property type="entry name" value="DIM1"/>
    <property type="match status" value="1"/>
</dbReference>
<dbReference type="AlphaFoldDB" id="A0A3R6ZPY4"/>
<proteinExistence type="inferred from homology"/>
<accession>A0A3R6ZPY4</accession>
<dbReference type="GO" id="GO:0046540">
    <property type="term" value="C:U4/U6 x U5 tri-snRNP complex"/>
    <property type="evidence" value="ECO:0007669"/>
    <property type="project" value="InterPro"/>
</dbReference>
<evidence type="ECO:0000256" key="5">
    <source>
        <dbReference type="ARBA" id="ARBA00023242"/>
    </source>
</evidence>
<dbReference type="Pfam" id="PF12796">
    <property type="entry name" value="Ank_2"/>
    <property type="match status" value="1"/>
</dbReference>
<evidence type="ECO:0000313" key="7">
    <source>
        <dbReference type="EMBL" id="RHY29404.1"/>
    </source>
</evidence>
<dbReference type="InterPro" id="IPR036770">
    <property type="entry name" value="Ankyrin_rpt-contain_sf"/>
</dbReference>
<keyword evidence="5" id="KW-0539">Nucleus</keyword>
<gene>
    <name evidence="7" type="ORF">DYB32_005166</name>
</gene>
<evidence type="ECO:0000256" key="6">
    <source>
        <dbReference type="PROSITE-ProRule" id="PRU00023"/>
    </source>
</evidence>
<dbReference type="EMBL" id="QUSY01000446">
    <property type="protein sequence ID" value="RHY29404.1"/>
    <property type="molecule type" value="Genomic_DNA"/>
</dbReference>
<dbReference type="PROSITE" id="PS50297">
    <property type="entry name" value="ANK_REP_REGION"/>
    <property type="match status" value="2"/>
</dbReference>
<dbReference type="SUPFAM" id="SSF52833">
    <property type="entry name" value="Thioredoxin-like"/>
    <property type="match status" value="1"/>
</dbReference>
<dbReference type="SMART" id="SM00248">
    <property type="entry name" value="ANK"/>
    <property type="match status" value="3"/>
</dbReference>
<dbReference type="Gene3D" id="1.25.40.20">
    <property type="entry name" value="Ankyrin repeat-containing domain"/>
    <property type="match status" value="1"/>
</dbReference>
<organism evidence="7 8">
    <name type="scientific">Aphanomyces invadans</name>
    <dbReference type="NCBI Taxonomy" id="157072"/>
    <lineage>
        <taxon>Eukaryota</taxon>
        <taxon>Sar</taxon>
        <taxon>Stramenopiles</taxon>
        <taxon>Oomycota</taxon>
        <taxon>Saprolegniomycetes</taxon>
        <taxon>Saprolegniales</taxon>
        <taxon>Verrucalvaceae</taxon>
        <taxon>Aphanomyces</taxon>
    </lineage>
</organism>
<dbReference type="InterPro" id="IPR036249">
    <property type="entry name" value="Thioredoxin-like_sf"/>
</dbReference>
<comment type="caution">
    <text evidence="7">The sequence shown here is derived from an EMBL/GenBank/DDBJ whole genome shotgun (WGS) entry which is preliminary data.</text>
</comment>
<evidence type="ECO:0000256" key="4">
    <source>
        <dbReference type="ARBA" id="ARBA00023187"/>
    </source>
</evidence>
<dbReference type="GO" id="GO:0005682">
    <property type="term" value="C:U5 snRNP"/>
    <property type="evidence" value="ECO:0007669"/>
    <property type="project" value="TreeGrafter"/>
</dbReference>
<dbReference type="PANTHER" id="PTHR12052:SF5">
    <property type="entry name" value="THIOREDOXIN-LIKE PROTEIN 4A"/>
    <property type="match status" value="1"/>
</dbReference>
<sequence length="366" mass="40647">MVLTSLVQAAAITQASDMDAATSSNHARVSKMSFMMIYLCLCLGSKFYVSKSSSTGLVTSSEMYDETNLPIFLQAMPPQLTPEDAQRFLALPEAKEHPLHAAIRSGSLYMTQLAQETFAEVDVLSKEQRTPLMLAAELGHADILAYLLDQGADVFAEDAAGNTALHAACEAGHVYATYILLTAGADLDLPNNKMQTPDDVAMPHLQDLLYTNGLKGLDGVDRRAMSYMLPHLCTGWAVDQAIMSEGERVVVMRFGHDHDPVCMQMDEVLCGIAEDVKNFAVVYVVDITEVPDFNTMYELYDPCTVMFFYRNKHIMIDLGTGNNNKINWAFNNKKEMIDIIETVYRGARKGRGLVISPKDYSTKYRY</sequence>
<feature type="repeat" description="ANK" evidence="6">
    <location>
        <begin position="160"/>
        <end position="192"/>
    </location>
</feature>
<dbReference type="Proteomes" id="UP000285060">
    <property type="component" value="Unassembled WGS sequence"/>
</dbReference>
<dbReference type="GO" id="GO:0000398">
    <property type="term" value="P:mRNA splicing, via spliceosome"/>
    <property type="evidence" value="ECO:0007669"/>
    <property type="project" value="InterPro"/>
</dbReference>
<dbReference type="SUPFAM" id="SSF48403">
    <property type="entry name" value="Ankyrin repeat"/>
    <property type="match status" value="1"/>
</dbReference>
<protein>
    <submittedName>
        <fullName evidence="7">Uncharacterized protein</fullName>
    </submittedName>
</protein>
<dbReference type="PROSITE" id="PS50088">
    <property type="entry name" value="ANK_REPEAT"/>
    <property type="match status" value="2"/>
</dbReference>
<dbReference type="PANTHER" id="PTHR12052">
    <property type="entry name" value="THIOREDOXIN-LIKE PROTEN 4A, 4B"/>
    <property type="match status" value="1"/>
</dbReference>
<dbReference type="VEuPathDB" id="FungiDB:H310_13830"/>
<dbReference type="Gene3D" id="3.40.30.10">
    <property type="entry name" value="Glutaredoxin"/>
    <property type="match status" value="1"/>
</dbReference>
<feature type="repeat" description="ANK" evidence="6">
    <location>
        <begin position="127"/>
        <end position="159"/>
    </location>
</feature>
<comment type="subcellular location">
    <subcellularLocation>
        <location evidence="1">Nucleus</location>
    </subcellularLocation>
</comment>
<dbReference type="InterPro" id="IPR002110">
    <property type="entry name" value="Ankyrin_rpt"/>
</dbReference>
<name>A0A3R6ZPY4_9STRA</name>
<dbReference type="SMART" id="SM01410">
    <property type="entry name" value="DIM1"/>
    <property type="match status" value="1"/>
</dbReference>
<dbReference type="FunFam" id="3.40.30.10:FF:000004">
    <property type="entry name" value="Spliceosomal protein DIB1"/>
    <property type="match status" value="1"/>
</dbReference>
<keyword evidence="4" id="KW-0508">mRNA splicing</keyword>
<reference evidence="7 8" key="1">
    <citation type="submission" date="2018-08" db="EMBL/GenBank/DDBJ databases">
        <title>Aphanomyces genome sequencing and annotation.</title>
        <authorList>
            <person name="Minardi D."/>
            <person name="Oidtmann B."/>
            <person name="Van Der Giezen M."/>
            <person name="Studholme D.J."/>
        </authorList>
    </citation>
    <scope>NUCLEOTIDE SEQUENCE [LARGE SCALE GENOMIC DNA]</scope>
    <source>
        <strain evidence="7 8">NJM0002</strain>
    </source>
</reference>
<keyword evidence="6" id="KW-0040">ANK repeat</keyword>
<dbReference type="GO" id="GO:0005681">
    <property type="term" value="C:spliceosomal complex"/>
    <property type="evidence" value="ECO:0007669"/>
    <property type="project" value="TreeGrafter"/>
</dbReference>
<dbReference type="Pfam" id="PF02966">
    <property type="entry name" value="DIM1"/>
    <property type="match status" value="1"/>
</dbReference>